<feature type="domain" description="ABC transporter" evidence="8">
    <location>
        <begin position="340"/>
        <end position="575"/>
    </location>
</feature>
<evidence type="ECO:0000256" key="5">
    <source>
        <dbReference type="ARBA" id="ARBA00022989"/>
    </source>
</evidence>
<evidence type="ECO:0000256" key="2">
    <source>
        <dbReference type="ARBA" id="ARBA00022692"/>
    </source>
</evidence>
<feature type="transmembrane region" description="Helical" evidence="7">
    <location>
        <begin position="263"/>
        <end position="288"/>
    </location>
</feature>
<evidence type="ECO:0000259" key="8">
    <source>
        <dbReference type="PROSITE" id="PS50893"/>
    </source>
</evidence>
<evidence type="ECO:0000313" key="11">
    <source>
        <dbReference type="Proteomes" id="UP000609346"/>
    </source>
</evidence>
<dbReference type="InterPro" id="IPR003439">
    <property type="entry name" value="ABC_transporter-like_ATP-bd"/>
</dbReference>
<evidence type="ECO:0000256" key="7">
    <source>
        <dbReference type="SAM" id="Phobius"/>
    </source>
</evidence>
<dbReference type="InterPro" id="IPR027417">
    <property type="entry name" value="P-loop_NTPase"/>
</dbReference>
<keyword evidence="6 7" id="KW-0472">Membrane</keyword>
<dbReference type="SMART" id="SM00382">
    <property type="entry name" value="AAA"/>
    <property type="match status" value="1"/>
</dbReference>
<comment type="subcellular location">
    <subcellularLocation>
        <location evidence="1">Cell membrane</location>
        <topology evidence="1">Multi-pass membrane protein</topology>
    </subcellularLocation>
</comment>
<gene>
    <name evidence="10" type="ORF">H8B09_07140</name>
</gene>
<dbReference type="InterPro" id="IPR017871">
    <property type="entry name" value="ABC_transporter-like_CS"/>
</dbReference>
<reference evidence="10 11" key="1">
    <citation type="submission" date="2020-09" db="EMBL/GenBank/DDBJ databases">
        <title>Paenibacillus sp. strain PR3 16S rRNA gene Genome sequencing and assembly.</title>
        <authorList>
            <person name="Kim J."/>
        </authorList>
    </citation>
    <scope>NUCLEOTIDE SEQUENCE [LARGE SCALE GENOMIC DNA]</scope>
    <source>
        <strain evidence="10 11">PR3</strain>
    </source>
</reference>
<dbReference type="EMBL" id="JACXZA010000001">
    <property type="protein sequence ID" value="MBD3918525.1"/>
    <property type="molecule type" value="Genomic_DNA"/>
</dbReference>
<dbReference type="PROSITE" id="PS00211">
    <property type="entry name" value="ABC_TRANSPORTER_1"/>
    <property type="match status" value="1"/>
</dbReference>
<keyword evidence="3" id="KW-0547">Nucleotide-binding</keyword>
<keyword evidence="4 10" id="KW-0067">ATP-binding</keyword>
<sequence>MTNVSLRSVLTALWPIIRRYKLSFLNLFICVLVTSVIGMVYPYLFGMLVDEVFYHRNLGFFKFIVIGYGLIYLTEQGLHLVLNSVWTYMVTRFTFDIRKRLYERIVSLKASYFHSSSTGEMMTVINRDAEEAMNLIHWNIFYLSANALRLMTAIGFVLYANLYLGLLMILVVPIVTFTTLAFTQATKKRMDAQRKQYGKLMGWCVEMLSGLRDIRLMGAERYTSRQFVDSVVTYMRLKNKTSAIQFGTDRAVAFVTLVSDLTLYIVASLLIVNGHLTLGGFIAMIEYFSRANGLLRNMSGANGRLQQNKVSLARVIHLLSEETEPAMKDAPKLEVMRGDIVFDNVSFRYRPDTSVLSGVNLRIRGGETVAIVGKSGGGKSTLVSLLLRMYEPDEGEIRIDGVPISACSLASVRQAVGAALQEPYLFEGTIRSNLLWGCGSRTDEELWAACQKASIAEEIMRLPAGLDTPYGGSSGVTMSGGQQQRIALARTFFNQKRIVVFDEATSALDGEAEHAVKAGWRQIGDETTVLIIAHRLSTILEADQVAVLEDGQIVAYGPHEELLRTSDAYRILFEDQYSELEEAAV</sequence>
<feature type="transmembrane region" description="Helical" evidence="7">
    <location>
        <begin position="140"/>
        <end position="160"/>
    </location>
</feature>
<keyword evidence="2 7" id="KW-0812">Transmembrane</keyword>
<evidence type="ECO:0000256" key="3">
    <source>
        <dbReference type="ARBA" id="ARBA00022741"/>
    </source>
</evidence>
<feature type="transmembrane region" description="Helical" evidence="7">
    <location>
        <begin position="65"/>
        <end position="90"/>
    </location>
</feature>
<keyword evidence="5 7" id="KW-1133">Transmembrane helix</keyword>
<dbReference type="CDD" id="cd07346">
    <property type="entry name" value="ABC_6TM_exporters"/>
    <property type="match status" value="1"/>
</dbReference>
<dbReference type="RefSeq" id="WP_191202709.1">
    <property type="nucleotide sequence ID" value="NZ_JACXZA010000001.1"/>
</dbReference>
<feature type="domain" description="ABC transmembrane type-1" evidence="9">
    <location>
        <begin position="27"/>
        <end position="307"/>
    </location>
</feature>
<dbReference type="InterPro" id="IPR003593">
    <property type="entry name" value="AAA+_ATPase"/>
</dbReference>
<dbReference type="InterPro" id="IPR039421">
    <property type="entry name" value="Type_1_exporter"/>
</dbReference>
<dbReference type="Pfam" id="PF00005">
    <property type="entry name" value="ABC_tran"/>
    <property type="match status" value="1"/>
</dbReference>
<dbReference type="SUPFAM" id="SSF90123">
    <property type="entry name" value="ABC transporter transmembrane region"/>
    <property type="match status" value="1"/>
</dbReference>
<dbReference type="PROSITE" id="PS50893">
    <property type="entry name" value="ABC_TRANSPORTER_2"/>
    <property type="match status" value="1"/>
</dbReference>
<protein>
    <submittedName>
        <fullName evidence="10">ABC transporter ATP-binding protein</fullName>
    </submittedName>
</protein>
<evidence type="ECO:0000256" key="6">
    <source>
        <dbReference type="ARBA" id="ARBA00023136"/>
    </source>
</evidence>
<organism evidence="10 11">
    <name type="scientific">Paenibacillus terricola</name>
    <dbReference type="NCBI Taxonomy" id="2763503"/>
    <lineage>
        <taxon>Bacteria</taxon>
        <taxon>Bacillati</taxon>
        <taxon>Bacillota</taxon>
        <taxon>Bacilli</taxon>
        <taxon>Bacillales</taxon>
        <taxon>Paenibacillaceae</taxon>
        <taxon>Paenibacillus</taxon>
    </lineage>
</organism>
<name>A0ABR8MUE7_9BACL</name>
<dbReference type="Gene3D" id="3.40.50.300">
    <property type="entry name" value="P-loop containing nucleotide triphosphate hydrolases"/>
    <property type="match status" value="1"/>
</dbReference>
<feature type="transmembrane region" description="Helical" evidence="7">
    <location>
        <begin position="166"/>
        <end position="185"/>
    </location>
</feature>
<keyword evidence="11" id="KW-1185">Reference proteome</keyword>
<evidence type="ECO:0000256" key="1">
    <source>
        <dbReference type="ARBA" id="ARBA00004651"/>
    </source>
</evidence>
<dbReference type="Pfam" id="PF00664">
    <property type="entry name" value="ABC_membrane"/>
    <property type="match status" value="1"/>
</dbReference>
<evidence type="ECO:0000313" key="10">
    <source>
        <dbReference type="EMBL" id="MBD3918525.1"/>
    </source>
</evidence>
<dbReference type="Proteomes" id="UP000609346">
    <property type="component" value="Unassembled WGS sequence"/>
</dbReference>
<evidence type="ECO:0000256" key="4">
    <source>
        <dbReference type="ARBA" id="ARBA00022840"/>
    </source>
</evidence>
<dbReference type="SUPFAM" id="SSF52540">
    <property type="entry name" value="P-loop containing nucleoside triphosphate hydrolases"/>
    <property type="match status" value="1"/>
</dbReference>
<comment type="caution">
    <text evidence="10">The sequence shown here is derived from an EMBL/GenBank/DDBJ whole genome shotgun (WGS) entry which is preliminary data.</text>
</comment>
<dbReference type="Gene3D" id="1.20.1560.10">
    <property type="entry name" value="ABC transporter type 1, transmembrane domain"/>
    <property type="match status" value="1"/>
</dbReference>
<dbReference type="PROSITE" id="PS50929">
    <property type="entry name" value="ABC_TM1F"/>
    <property type="match status" value="1"/>
</dbReference>
<dbReference type="PANTHER" id="PTHR43394">
    <property type="entry name" value="ATP-DEPENDENT PERMEASE MDL1, MITOCHONDRIAL"/>
    <property type="match status" value="1"/>
</dbReference>
<accession>A0ABR8MUE7</accession>
<dbReference type="InterPro" id="IPR036640">
    <property type="entry name" value="ABC1_TM_sf"/>
</dbReference>
<evidence type="ECO:0000259" key="9">
    <source>
        <dbReference type="PROSITE" id="PS50929"/>
    </source>
</evidence>
<dbReference type="PANTHER" id="PTHR43394:SF1">
    <property type="entry name" value="ATP-BINDING CASSETTE SUB-FAMILY B MEMBER 10, MITOCHONDRIAL"/>
    <property type="match status" value="1"/>
</dbReference>
<dbReference type="GO" id="GO:0005524">
    <property type="term" value="F:ATP binding"/>
    <property type="evidence" value="ECO:0007669"/>
    <property type="project" value="UniProtKB-KW"/>
</dbReference>
<dbReference type="InterPro" id="IPR011527">
    <property type="entry name" value="ABC1_TM_dom"/>
</dbReference>
<proteinExistence type="predicted"/>
<feature type="transmembrane region" description="Helical" evidence="7">
    <location>
        <begin position="24"/>
        <end position="45"/>
    </location>
</feature>